<evidence type="ECO:0000313" key="1">
    <source>
        <dbReference type="EMBL" id="EKR99242.1"/>
    </source>
</evidence>
<dbReference type="Proteomes" id="UP000001343">
    <property type="component" value="Unassembled WGS sequence"/>
</dbReference>
<accession>A0AA87MMT3</accession>
<evidence type="ECO:0000313" key="2">
    <source>
        <dbReference type="Proteomes" id="UP000001343"/>
    </source>
</evidence>
<dbReference type="AlphaFoldDB" id="A0AA87MMT3"/>
<name>A0AA87MMT3_9LEPT</name>
<gene>
    <name evidence="1" type="ORF">LEP1GSC125_3741</name>
</gene>
<dbReference type="EMBL" id="AKWM02000058">
    <property type="protein sequence ID" value="EKR99242.1"/>
    <property type="molecule type" value="Genomic_DNA"/>
</dbReference>
<proteinExistence type="predicted"/>
<reference evidence="1 2" key="1">
    <citation type="journal article" date="2014" name="Int. J. Syst. Evol. Microbiol.">
        <title>Leptospira mayottensis sp. nov., a pathogenic species of the genus Leptospira isolated from humans.</title>
        <authorList>
            <person name="Bourhy P."/>
            <person name="Collet L."/>
            <person name="Brisse S."/>
            <person name="Picardeau M."/>
        </authorList>
    </citation>
    <scope>NUCLEOTIDE SEQUENCE [LARGE SCALE GENOMIC DNA]</scope>
    <source>
        <strain evidence="1 2">200901122</strain>
    </source>
</reference>
<organism evidence="1 2">
    <name type="scientific">Leptospira mayottensis 200901122</name>
    <dbReference type="NCBI Taxonomy" id="1193010"/>
    <lineage>
        <taxon>Bacteria</taxon>
        <taxon>Pseudomonadati</taxon>
        <taxon>Spirochaetota</taxon>
        <taxon>Spirochaetia</taxon>
        <taxon>Leptospirales</taxon>
        <taxon>Leptospiraceae</taxon>
        <taxon>Leptospira</taxon>
    </lineage>
</organism>
<sequence>MKKSEFYFFHKDEYYKVVFCFFELTKKATFSKFENFSEKVCKQLEIEKE</sequence>
<protein>
    <submittedName>
        <fullName evidence="1">Uncharacterized protein</fullName>
    </submittedName>
</protein>
<comment type="caution">
    <text evidence="1">The sequence shown here is derived from an EMBL/GenBank/DDBJ whole genome shotgun (WGS) entry which is preliminary data.</text>
</comment>